<evidence type="ECO:0000256" key="7">
    <source>
        <dbReference type="SAM" id="MobiDB-lite"/>
    </source>
</evidence>
<evidence type="ECO:0000256" key="5">
    <source>
        <dbReference type="ARBA" id="ARBA00022989"/>
    </source>
</evidence>
<dbReference type="PROSITE" id="PS51201">
    <property type="entry name" value="RCK_N"/>
    <property type="match status" value="1"/>
</dbReference>
<feature type="transmembrane region" description="Helical" evidence="8">
    <location>
        <begin position="116"/>
        <end position="136"/>
    </location>
</feature>
<dbReference type="InterPro" id="IPR036291">
    <property type="entry name" value="NAD(P)-bd_dom_sf"/>
</dbReference>
<dbReference type="GO" id="GO:0006813">
    <property type="term" value="P:potassium ion transport"/>
    <property type="evidence" value="ECO:0007669"/>
    <property type="project" value="InterPro"/>
</dbReference>
<dbReference type="NCBIfam" id="NF007950">
    <property type="entry name" value="PRK10669.1"/>
    <property type="match status" value="1"/>
</dbReference>
<feature type="transmembrane region" description="Helical" evidence="8">
    <location>
        <begin position="375"/>
        <end position="394"/>
    </location>
</feature>
<feature type="transmembrane region" description="Helical" evidence="8">
    <location>
        <begin position="192"/>
        <end position="212"/>
    </location>
</feature>
<keyword evidence="6 8" id="KW-0472">Membrane</keyword>
<dbReference type="InterPro" id="IPR003148">
    <property type="entry name" value="RCK_N"/>
</dbReference>
<feature type="transmembrane region" description="Helical" evidence="8">
    <location>
        <begin position="340"/>
        <end position="363"/>
    </location>
</feature>
<feature type="transmembrane region" description="Helical" evidence="8">
    <location>
        <begin position="312"/>
        <end position="334"/>
    </location>
</feature>
<dbReference type="AlphaFoldDB" id="A0A0C6FCL7"/>
<dbReference type="OrthoDB" id="9781411at2"/>
<organism evidence="10 11">
    <name type="scientific">Methylobacterium aquaticum</name>
    <dbReference type="NCBI Taxonomy" id="270351"/>
    <lineage>
        <taxon>Bacteria</taxon>
        <taxon>Pseudomonadati</taxon>
        <taxon>Pseudomonadota</taxon>
        <taxon>Alphaproteobacteria</taxon>
        <taxon>Hyphomicrobiales</taxon>
        <taxon>Methylobacteriaceae</taxon>
        <taxon>Methylobacterium</taxon>
    </lineage>
</organism>
<gene>
    <name evidence="10" type="primary">rosB</name>
    <name evidence="10" type="ORF">Maq22A_c15410</name>
</gene>
<evidence type="ECO:0000313" key="11">
    <source>
        <dbReference type="Proteomes" id="UP000061432"/>
    </source>
</evidence>
<dbReference type="GO" id="GO:1902600">
    <property type="term" value="P:proton transmembrane transport"/>
    <property type="evidence" value="ECO:0007669"/>
    <property type="project" value="InterPro"/>
</dbReference>
<dbReference type="EMBL" id="AP014704">
    <property type="protein sequence ID" value="BAQ46238.1"/>
    <property type="molecule type" value="Genomic_DNA"/>
</dbReference>
<feature type="transmembrane region" description="Helical" evidence="8">
    <location>
        <begin position="148"/>
        <end position="172"/>
    </location>
</feature>
<dbReference type="KEGG" id="maqu:Maq22A_c15410"/>
<feature type="transmembrane region" description="Helical" evidence="8">
    <location>
        <begin position="56"/>
        <end position="76"/>
    </location>
</feature>
<keyword evidence="4 8" id="KW-0812">Transmembrane</keyword>
<feature type="region of interest" description="Disordered" evidence="7">
    <location>
        <begin position="577"/>
        <end position="607"/>
    </location>
</feature>
<evidence type="ECO:0000256" key="8">
    <source>
        <dbReference type="SAM" id="Phobius"/>
    </source>
</evidence>
<dbReference type="PATRIC" id="fig|270351.10.peg.2968"/>
<feature type="domain" description="RCK N-terminal" evidence="9">
    <location>
        <begin position="428"/>
        <end position="545"/>
    </location>
</feature>
<dbReference type="Gene3D" id="3.40.50.720">
    <property type="entry name" value="NAD(P)-binding Rossmann-like Domain"/>
    <property type="match status" value="1"/>
</dbReference>
<comment type="subcellular location">
    <subcellularLocation>
        <location evidence="1">Membrane</location>
        <topology evidence="1">Multi-pass membrane protein</topology>
    </subcellularLocation>
</comment>
<dbReference type="Pfam" id="PF00999">
    <property type="entry name" value="Na_H_Exchanger"/>
    <property type="match status" value="1"/>
</dbReference>
<name>A0A0C6FCL7_9HYPH</name>
<keyword evidence="3" id="KW-0813">Transport</keyword>
<accession>A0A0C6FCL7</accession>
<dbReference type="RefSeq" id="WP_060847405.1">
    <property type="nucleotide sequence ID" value="NZ_AP014704.1"/>
</dbReference>
<protein>
    <submittedName>
        <fullName evidence="10">Sodium:proton antiporter</fullName>
    </submittedName>
</protein>
<keyword evidence="5 8" id="KW-1133">Transmembrane helix</keyword>
<dbReference type="Proteomes" id="UP000061432">
    <property type="component" value="Chromosome"/>
</dbReference>
<evidence type="ECO:0000256" key="1">
    <source>
        <dbReference type="ARBA" id="ARBA00004141"/>
    </source>
</evidence>
<sequence>MPHASELIAIIALGLVFAFVGGMLAQRLKLPPLVGYLLAGVAVGPHTPGFVGNAELAGQLAEIGVILLMFGVGLHFSIGDLMSVRAIALPGAVVQIAVATVMGLALSFAWGWGLGAGLVFGLALSVASTVVLLRALEERGLLDSDKGRIAVGWLIVEDLAMVLALVLLPALAGPLGGESAGAAHGIAGDGNIWLTLGLTFAKVTAFAVVMLAGGRRVVPWILDQAARTGSRELFTLAVLALALGIAFGSAELFGVSFALGAFFAGMVLAESDLSHQAAADSLPLQDAFAVLFFVSVGMLFDPTILLREPLAVLATLAIILVGKSLAAVAIVLAFRHPLSTALTIAASLAQIGEFSFILASLGIGLKLLPPEGRDLILAGSLLSITLNPLIFGALSRLAGFVEARPGLAARFERGGEQIAVSAHAKGREGHAVVVGYGRVGGAIGKALAAWELPYVVVERDRRRVEELRSAGIAAVFGDAGAPGILDAADIGRARLLVVASPDSHQARRLIEIAREANPGIDTVVRTHSDTERRNLEEEKVGLVLMAEREVGFGMALYALRSLGLGEGEARLFIDTSRAESRAEPVAEAEPELGAPELRPHREAPAES</sequence>
<dbReference type="InterPro" id="IPR038770">
    <property type="entry name" value="Na+/solute_symporter_sf"/>
</dbReference>
<dbReference type="Pfam" id="PF02254">
    <property type="entry name" value="TrkA_N"/>
    <property type="match status" value="1"/>
</dbReference>
<reference evidence="11" key="2">
    <citation type="submission" date="2015-01" db="EMBL/GenBank/DDBJ databases">
        <title>Complete genome sequence of Methylobacterium aquaticum strain 22A.</title>
        <authorList>
            <person name="Tani A."/>
            <person name="Ogura Y."/>
            <person name="Hayashi T."/>
        </authorList>
    </citation>
    <scope>NUCLEOTIDE SEQUENCE [LARGE SCALE GENOMIC DNA]</scope>
    <source>
        <strain evidence="11">MA-22A</strain>
    </source>
</reference>
<evidence type="ECO:0000256" key="4">
    <source>
        <dbReference type="ARBA" id="ARBA00022692"/>
    </source>
</evidence>
<feature type="transmembrane region" description="Helical" evidence="8">
    <location>
        <begin position="233"/>
        <end position="262"/>
    </location>
</feature>
<reference evidence="10 11" key="1">
    <citation type="journal article" date="2015" name="Genome Announc.">
        <title>Complete Genome Sequence of Methylobacterium aquaticum Strain 22A, Isolated from Racomitrium japonicum Moss.</title>
        <authorList>
            <person name="Tani A."/>
            <person name="Ogura Y."/>
            <person name="Hayashi T."/>
            <person name="Kimbara K."/>
        </authorList>
    </citation>
    <scope>NUCLEOTIDE SEQUENCE [LARGE SCALE GENOMIC DNA]</scope>
    <source>
        <strain evidence="10 11">MA-22A</strain>
    </source>
</reference>
<evidence type="ECO:0000313" key="10">
    <source>
        <dbReference type="EMBL" id="BAQ46238.1"/>
    </source>
</evidence>
<evidence type="ECO:0000256" key="3">
    <source>
        <dbReference type="ARBA" id="ARBA00022448"/>
    </source>
</evidence>
<dbReference type="GO" id="GO:0015297">
    <property type="term" value="F:antiporter activity"/>
    <property type="evidence" value="ECO:0007669"/>
    <property type="project" value="InterPro"/>
</dbReference>
<dbReference type="SUPFAM" id="SSF51735">
    <property type="entry name" value="NAD(P)-binding Rossmann-fold domains"/>
    <property type="match status" value="1"/>
</dbReference>
<feature type="transmembrane region" description="Helical" evidence="8">
    <location>
        <begin position="88"/>
        <end position="110"/>
    </location>
</feature>
<feature type="transmembrane region" description="Helical" evidence="8">
    <location>
        <begin position="282"/>
        <end position="300"/>
    </location>
</feature>
<dbReference type="GO" id="GO:0016020">
    <property type="term" value="C:membrane"/>
    <property type="evidence" value="ECO:0007669"/>
    <property type="project" value="UniProtKB-SubCell"/>
</dbReference>
<feature type="compositionally biased region" description="Low complexity" evidence="7">
    <location>
        <begin position="585"/>
        <end position="596"/>
    </location>
</feature>
<dbReference type="PANTHER" id="PTHR42751">
    <property type="entry name" value="SODIUM/HYDROGEN EXCHANGER FAMILY/TRKA DOMAIN PROTEIN"/>
    <property type="match status" value="1"/>
</dbReference>
<dbReference type="STRING" id="270351.Maq22A_c15410"/>
<evidence type="ECO:0000256" key="6">
    <source>
        <dbReference type="ARBA" id="ARBA00023136"/>
    </source>
</evidence>
<comment type="similarity">
    <text evidence="2">Belongs to the monovalent cation:proton antiporter 2 (CPA2) transporter (TC 2.A.37) family.</text>
</comment>
<dbReference type="Gene3D" id="1.20.1530.20">
    <property type="match status" value="1"/>
</dbReference>
<dbReference type="InterPro" id="IPR006153">
    <property type="entry name" value="Cation/H_exchanger_TM"/>
</dbReference>
<proteinExistence type="inferred from homology"/>
<feature type="compositionally biased region" description="Basic and acidic residues" evidence="7">
    <location>
        <begin position="597"/>
        <end position="607"/>
    </location>
</feature>
<evidence type="ECO:0000256" key="2">
    <source>
        <dbReference type="ARBA" id="ARBA00005551"/>
    </source>
</evidence>
<feature type="transmembrane region" description="Helical" evidence="8">
    <location>
        <begin position="7"/>
        <end position="25"/>
    </location>
</feature>
<dbReference type="PANTHER" id="PTHR42751:SF1">
    <property type="entry name" value="CATION_PROTON ANTIPORTER YBAL-RELATED"/>
    <property type="match status" value="1"/>
</dbReference>
<evidence type="ECO:0000259" key="9">
    <source>
        <dbReference type="PROSITE" id="PS51201"/>
    </source>
</evidence>